<comment type="similarity">
    <text evidence="1 3">Belongs to the short-chain dehydrogenases/reductases (SDR) family.</text>
</comment>
<evidence type="ECO:0000256" key="2">
    <source>
        <dbReference type="ARBA" id="ARBA00023002"/>
    </source>
</evidence>
<evidence type="ECO:0000313" key="4">
    <source>
        <dbReference type="EMBL" id="RXF74392.1"/>
    </source>
</evidence>
<accession>A0A4V1KJJ3</accession>
<reference evidence="4 5" key="1">
    <citation type="submission" date="2018-12" db="EMBL/GenBank/DDBJ databases">
        <title>bacterium Hansschlegelia zhihuaiae S113.</title>
        <authorList>
            <person name="He J."/>
        </authorList>
    </citation>
    <scope>NUCLEOTIDE SEQUENCE [LARGE SCALE GENOMIC DNA]</scope>
    <source>
        <strain evidence="4 5">S 113</strain>
    </source>
</reference>
<name>A0A4V1KJJ3_9HYPH</name>
<dbReference type="PIRSF" id="PIRSF000126">
    <property type="entry name" value="11-beta-HSD1"/>
    <property type="match status" value="1"/>
</dbReference>
<dbReference type="PANTHER" id="PTHR44196:SF2">
    <property type="entry name" value="SHORT-CHAIN DEHYDROGENASE-RELATED"/>
    <property type="match status" value="1"/>
</dbReference>
<keyword evidence="5" id="KW-1185">Reference proteome</keyword>
<dbReference type="PRINTS" id="PR00081">
    <property type="entry name" value="GDHRDH"/>
</dbReference>
<sequence>MTTSGRTVLITGASSGIGVELARLFAANGDHLALAARREDRLKALASELAEKHGIRAEAIAADLSKPDGAKDLAIEAGRRGLVVDVLVNNAGFGLRGRFATLPFDRQLEMVQVNVAAPTALAGLFLPGMLARGRGGVLNVASLAAFQAGPDMAVYYATKAYLLSFSEALFEESRRKGVTVTTLCPGPVPTEFADVADLQGARLFKIGVVSAVDVAKAGFEGFQARKAIVIPGALPKFSAFGTRFLSRGLLRRVAGALQSVEP</sequence>
<dbReference type="InterPro" id="IPR002347">
    <property type="entry name" value="SDR_fam"/>
</dbReference>
<dbReference type="Proteomes" id="UP000289708">
    <property type="component" value="Unassembled WGS sequence"/>
</dbReference>
<dbReference type="GO" id="GO:0016020">
    <property type="term" value="C:membrane"/>
    <property type="evidence" value="ECO:0007669"/>
    <property type="project" value="TreeGrafter"/>
</dbReference>
<dbReference type="EMBL" id="RYFI01000004">
    <property type="protein sequence ID" value="RXF74392.1"/>
    <property type="molecule type" value="Genomic_DNA"/>
</dbReference>
<evidence type="ECO:0000313" key="5">
    <source>
        <dbReference type="Proteomes" id="UP000289708"/>
    </source>
</evidence>
<dbReference type="GO" id="GO:0016491">
    <property type="term" value="F:oxidoreductase activity"/>
    <property type="evidence" value="ECO:0007669"/>
    <property type="project" value="UniProtKB-KW"/>
</dbReference>
<dbReference type="PRINTS" id="PR00080">
    <property type="entry name" value="SDRFAMILY"/>
</dbReference>
<dbReference type="OrthoDB" id="9808814at2"/>
<evidence type="ECO:0000256" key="1">
    <source>
        <dbReference type="ARBA" id="ARBA00006484"/>
    </source>
</evidence>
<gene>
    <name evidence="4" type="ORF">EK403_06120</name>
</gene>
<dbReference type="PANTHER" id="PTHR44196">
    <property type="entry name" value="DEHYDROGENASE/REDUCTASE SDR FAMILY MEMBER 7B"/>
    <property type="match status" value="1"/>
</dbReference>
<dbReference type="RefSeq" id="WP_128776616.1">
    <property type="nucleotide sequence ID" value="NZ_RYFI01000004.1"/>
</dbReference>
<protein>
    <submittedName>
        <fullName evidence="4">SDR family oxidoreductase</fullName>
    </submittedName>
</protein>
<keyword evidence="2" id="KW-0560">Oxidoreductase</keyword>
<dbReference type="Gene3D" id="3.40.50.720">
    <property type="entry name" value="NAD(P)-binding Rossmann-like Domain"/>
    <property type="match status" value="1"/>
</dbReference>
<comment type="caution">
    <text evidence="4">The sequence shown here is derived from an EMBL/GenBank/DDBJ whole genome shotgun (WGS) entry which is preliminary data.</text>
</comment>
<dbReference type="InterPro" id="IPR036291">
    <property type="entry name" value="NAD(P)-bd_dom_sf"/>
</dbReference>
<dbReference type="AlphaFoldDB" id="A0A4V1KJJ3"/>
<proteinExistence type="inferred from homology"/>
<dbReference type="SUPFAM" id="SSF51735">
    <property type="entry name" value="NAD(P)-binding Rossmann-fold domains"/>
    <property type="match status" value="1"/>
</dbReference>
<organism evidence="4 5">
    <name type="scientific">Hansschlegelia zhihuaiae</name>
    <dbReference type="NCBI Taxonomy" id="405005"/>
    <lineage>
        <taxon>Bacteria</taxon>
        <taxon>Pseudomonadati</taxon>
        <taxon>Pseudomonadota</taxon>
        <taxon>Alphaproteobacteria</taxon>
        <taxon>Hyphomicrobiales</taxon>
        <taxon>Methylopilaceae</taxon>
        <taxon>Hansschlegelia</taxon>
    </lineage>
</organism>
<evidence type="ECO:0000256" key="3">
    <source>
        <dbReference type="RuleBase" id="RU000363"/>
    </source>
</evidence>
<dbReference type="Pfam" id="PF00106">
    <property type="entry name" value="adh_short"/>
    <property type="match status" value="1"/>
</dbReference>